<evidence type="ECO:0000259" key="3">
    <source>
        <dbReference type="Pfam" id="PF08574"/>
    </source>
</evidence>
<comment type="similarity">
    <text evidence="1">Belongs to the IWR1/SLC7A6OS family.</text>
</comment>
<dbReference type="InterPro" id="IPR013883">
    <property type="entry name" value="TF_Iwr1_dom"/>
</dbReference>
<sequence>MLQHQRMTLYDLYAVKDDANITEEAASNPFPLVQVEDDDEFDDGLDESEYESDDSNAEDNPLNDYPDEDTSEDNKDSGSRTSSDESEELDSANASDKYSKPKDLEYNWSEDANTFYEDDIYDDGEGGVAYCYDDDGGGDDDEWRSSYR</sequence>
<evidence type="ECO:0000256" key="2">
    <source>
        <dbReference type="SAM" id="MobiDB-lite"/>
    </source>
</evidence>
<feature type="compositionally biased region" description="Acidic residues" evidence="2">
    <location>
        <begin position="116"/>
        <end position="125"/>
    </location>
</feature>
<protein>
    <recommendedName>
        <fullName evidence="3">Transcription factor Iwr1 domain-containing protein</fullName>
    </recommendedName>
</protein>
<reference evidence="5" key="1">
    <citation type="journal article" date="2020" name="Nat. Commun.">
        <title>Genome assembly of wild tea tree DASZ reveals pedigree and selection history of tea varieties.</title>
        <authorList>
            <person name="Zhang W."/>
            <person name="Zhang Y."/>
            <person name="Qiu H."/>
            <person name="Guo Y."/>
            <person name="Wan H."/>
            <person name="Zhang X."/>
            <person name="Scossa F."/>
            <person name="Alseekh S."/>
            <person name="Zhang Q."/>
            <person name="Wang P."/>
            <person name="Xu L."/>
            <person name="Schmidt M.H."/>
            <person name="Jia X."/>
            <person name="Li D."/>
            <person name="Zhu A."/>
            <person name="Guo F."/>
            <person name="Chen W."/>
            <person name="Ni D."/>
            <person name="Usadel B."/>
            <person name="Fernie A.R."/>
            <person name="Wen W."/>
        </authorList>
    </citation>
    <scope>NUCLEOTIDE SEQUENCE [LARGE SCALE GENOMIC DNA]</scope>
    <source>
        <strain evidence="5">cv. G240</strain>
    </source>
</reference>
<gene>
    <name evidence="4" type="ORF">HYC85_006325</name>
</gene>
<keyword evidence="5" id="KW-1185">Reference proteome</keyword>
<dbReference type="Pfam" id="PF08574">
    <property type="entry name" value="Iwr1"/>
    <property type="match status" value="1"/>
</dbReference>
<dbReference type="AlphaFoldDB" id="A0A7J7HL89"/>
<feature type="region of interest" description="Disordered" evidence="2">
    <location>
        <begin position="23"/>
        <end position="148"/>
    </location>
</feature>
<reference evidence="4 5" key="2">
    <citation type="submission" date="2020-07" db="EMBL/GenBank/DDBJ databases">
        <title>Genome assembly of wild tea tree DASZ reveals pedigree and selection history of tea varieties.</title>
        <authorList>
            <person name="Zhang W."/>
        </authorList>
    </citation>
    <scope>NUCLEOTIDE SEQUENCE [LARGE SCALE GENOMIC DNA]</scope>
    <source>
        <strain evidence="5">cv. G240</strain>
        <tissue evidence="4">Leaf</tissue>
    </source>
</reference>
<evidence type="ECO:0000313" key="4">
    <source>
        <dbReference type="EMBL" id="KAF5953469.1"/>
    </source>
</evidence>
<accession>A0A7J7HL89</accession>
<evidence type="ECO:0000313" key="5">
    <source>
        <dbReference type="Proteomes" id="UP000593564"/>
    </source>
</evidence>
<organism evidence="4 5">
    <name type="scientific">Camellia sinensis</name>
    <name type="common">Tea plant</name>
    <name type="synonym">Thea sinensis</name>
    <dbReference type="NCBI Taxonomy" id="4442"/>
    <lineage>
        <taxon>Eukaryota</taxon>
        <taxon>Viridiplantae</taxon>
        <taxon>Streptophyta</taxon>
        <taxon>Embryophyta</taxon>
        <taxon>Tracheophyta</taxon>
        <taxon>Spermatophyta</taxon>
        <taxon>Magnoliopsida</taxon>
        <taxon>eudicotyledons</taxon>
        <taxon>Gunneridae</taxon>
        <taxon>Pentapetalae</taxon>
        <taxon>asterids</taxon>
        <taxon>Ericales</taxon>
        <taxon>Theaceae</taxon>
        <taxon>Camellia</taxon>
    </lineage>
</organism>
<feature type="domain" description="Transcription factor Iwr1" evidence="3">
    <location>
        <begin position="10"/>
        <end position="69"/>
    </location>
</feature>
<comment type="caution">
    <text evidence="4">The sequence shown here is derived from an EMBL/GenBank/DDBJ whole genome shotgun (WGS) entry which is preliminary data.</text>
</comment>
<name>A0A7J7HL89_CAMSI</name>
<proteinExistence type="inferred from homology"/>
<dbReference type="EMBL" id="JACBKZ010000003">
    <property type="protein sequence ID" value="KAF5953469.1"/>
    <property type="molecule type" value="Genomic_DNA"/>
</dbReference>
<dbReference type="Proteomes" id="UP000593564">
    <property type="component" value="Unassembled WGS sequence"/>
</dbReference>
<feature type="compositionally biased region" description="Acidic residues" evidence="2">
    <location>
        <begin position="132"/>
        <end position="142"/>
    </location>
</feature>
<feature type="compositionally biased region" description="Acidic residues" evidence="2">
    <location>
        <begin position="35"/>
        <end position="57"/>
    </location>
</feature>
<evidence type="ECO:0000256" key="1">
    <source>
        <dbReference type="ARBA" id="ARBA00010218"/>
    </source>
</evidence>